<dbReference type="Gene3D" id="2.40.50.140">
    <property type="entry name" value="Nucleic acid-binding proteins"/>
    <property type="match status" value="3"/>
</dbReference>
<dbReference type="EMBL" id="FUWM01000006">
    <property type="protein sequence ID" value="SJZ41264.1"/>
    <property type="molecule type" value="Genomic_DNA"/>
</dbReference>
<dbReference type="NCBIfam" id="TIGR00358">
    <property type="entry name" value="3_prime_RNase"/>
    <property type="match status" value="1"/>
</dbReference>
<dbReference type="STRING" id="142842.SAMN02745118_00762"/>
<dbReference type="AlphaFoldDB" id="A0A1T4KFS7"/>
<comment type="subcellular location">
    <subcellularLocation>
        <location evidence="2 8">Cytoplasm</location>
    </subcellularLocation>
</comment>
<evidence type="ECO:0000256" key="2">
    <source>
        <dbReference type="ARBA" id="ARBA00004496"/>
    </source>
</evidence>
<evidence type="ECO:0000313" key="11">
    <source>
        <dbReference type="Proteomes" id="UP000190625"/>
    </source>
</evidence>
<dbReference type="InterPro" id="IPR011129">
    <property type="entry name" value="CSD"/>
</dbReference>
<evidence type="ECO:0000256" key="3">
    <source>
        <dbReference type="ARBA" id="ARBA00022490"/>
    </source>
</evidence>
<dbReference type="PANTHER" id="PTHR23355:SF9">
    <property type="entry name" value="DIS3-LIKE EXONUCLEASE 2"/>
    <property type="match status" value="1"/>
</dbReference>
<dbReference type="InterPro" id="IPR004476">
    <property type="entry name" value="RNase_II/RNase_R"/>
</dbReference>
<dbReference type="PANTHER" id="PTHR23355">
    <property type="entry name" value="RIBONUCLEASE"/>
    <property type="match status" value="1"/>
</dbReference>
<keyword evidence="11" id="KW-1185">Reference proteome</keyword>
<dbReference type="SMART" id="SM00357">
    <property type="entry name" value="CSP"/>
    <property type="match status" value="2"/>
</dbReference>
<evidence type="ECO:0000313" key="10">
    <source>
        <dbReference type="EMBL" id="SJZ41264.1"/>
    </source>
</evidence>
<reference evidence="11" key="1">
    <citation type="submission" date="2017-02" db="EMBL/GenBank/DDBJ databases">
        <authorList>
            <person name="Varghese N."/>
            <person name="Submissions S."/>
        </authorList>
    </citation>
    <scope>NUCLEOTIDE SEQUENCE [LARGE SCALE GENOMIC DNA]</scope>
    <source>
        <strain evidence="11">ATCC BAA-73</strain>
    </source>
</reference>
<comment type="function">
    <text evidence="8">3'-5' exoribonuclease that releases 5'-nucleoside monophosphates and is involved in maturation of structured RNAs.</text>
</comment>
<dbReference type="InterPro" id="IPR003029">
    <property type="entry name" value="S1_domain"/>
</dbReference>
<evidence type="ECO:0000256" key="1">
    <source>
        <dbReference type="ARBA" id="ARBA00001849"/>
    </source>
</evidence>
<dbReference type="InterPro" id="IPR050180">
    <property type="entry name" value="RNR_Ribonuclease"/>
</dbReference>
<keyword evidence="4 8" id="KW-0540">Nuclease</keyword>
<dbReference type="RefSeq" id="WP_078809258.1">
    <property type="nucleotide sequence ID" value="NZ_FUWM01000006.1"/>
</dbReference>
<dbReference type="SMART" id="SM00955">
    <property type="entry name" value="RNB"/>
    <property type="match status" value="1"/>
</dbReference>
<accession>A0A1T4KFS7</accession>
<dbReference type="InterPro" id="IPR022966">
    <property type="entry name" value="RNase_II/R_CS"/>
</dbReference>
<evidence type="ECO:0000256" key="6">
    <source>
        <dbReference type="ARBA" id="ARBA00022839"/>
    </source>
</evidence>
<dbReference type="Pfam" id="PF00773">
    <property type="entry name" value="RNB"/>
    <property type="match status" value="1"/>
</dbReference>
<evidence type="ECO:0000256" key="8">
    <source>
        <dbReference type="HAMAP-Rule" id="MF_01895"/>
    </source>
</evidence>
<keyword evidence="5 8" id="KW-0378">Hydrolase</keyword>
<evidence type="ECO:0000256" key="4">
    <source>
        <dbReference type="ARBA" id="ARBA00022722"/>
    </source>
</evidence>
<keyword evidence="3 8" id="KW-0963">Cytoplasm</keyword>
<comment type="similarity">
    <text evidence="8">Belongs to the RNR ribonuclease family. RNase R subfamily.</text>
</comment>
<dbReference type="SMART" id="SM00316">
    <property type="entry name" value="S1"/>
    <property type="match status" value="1"/>
</dbReference>
<dbReference type="InterPro" id="IPR040476">
    <property type="entry name" value="CSD2"/>
</dbReference>
<dbReference type="PROSITE" id="PS01175">
    <property type="entry name" value="RIBONUCLEASE_II"/>
    <property type="match status" value="1"/>
</dbReference>
<feature type="domain" description="S1 motif" evidence="9">
    <location>
        <begin position="625"/>
        <end position="705"/>
    </location>
</feature>
<gene>
    <name evidence="8" type="primary">rnr</name>
    <name evidence="10" type="ORF">SAMN02745118_00762</name>
</gene>
<protein>
    <recommendedName>
        <fullName evidence="8">Ribonuclease R</fullName>
        <shortName evidence="8">RNase R</shortName>
        <ecNumber evidence="8">3.1.13.1</ecNumber>
    </recommendedName>
</protein>
<dbReference type="CDD" id="cd04471">
    <property type="entry name" value="S1_RNase_R"/>
    <property type="match status" value="1"/>
</dbReference>
<evidence type="ECO:0000256" key="7">
    <source>
        <dbReference type="ARBA" id="ARBA00022884"/>
    </source>
</evidence>
<dbReference type="Pfam" id="PF08206">
    <property type="entry name" value="OB_RNB"/>
    <property type="match status" value="1"/>
</dbReference>
<dbReference type="InterPro" id="IPR013223">
    <property type="entry name" value="RNase_B_OB_dom"/>
</dbReference>
<dbReference type="HAMAP" id="MF_01895">
    <property type="entry name" value="RNase_R"/>
    <property type="match status" value="1"/>
</dbReference>
<dbReference type="GO" id="GO:0006402">
    <property type="term" value="P:mRNA catabolic process"/>
    <property type="evidence" value="ECO:0007669"/>
    <property type="project" value="TreeGrafter"/>
</dbReference>
<dbReference type="GO" id="GO:0003723">
    <property type="term" value="F:RNA binding"/>
    <property type="evidence" value="ECO:0007669"/>
    <property type="project" value="UniProtKB-UniRule"/>
</dbReference>
<dbReference type="Pfam" id="PF17876">
    <property type="entry name" value="CSD2"/>
    <property type="match status" value="1"/>
</dbReference>
<dbReference type="InterPro" id="IPR011805">
    <property type="entry name" value="RNase_R"/>
</dbReference>
<dbReference type="OrthoDB" id="9764149at2"/>
<keyword evidence="6 8" id="KW-0269">Exonuclease</keyword>
<proteinExistence type="inferred from homology"/>
<dbReference type="InterPro" id="IPR001900">
    <property type="entry name" value="RNase_II/R"/>
</dbReference>
<dbReference type="GO" id="GO:0008859">
    <property type="term" value="F:exoribonuclease II activity"/>
    <property type="evidence" value="ECO:0007669"/>
    <property type="project" value="UniProtKB-UniRule"/>
</dbReference>
<dbReference type="SUPFAM" id="SSF50249">
    <property type="entry name" value="Nucleic acid-binding proteins"/>
    <property type="match status" value="4"/>
</dbReference>
<organism evidence="10 11">
    <name type="scientific">Selenihalanaerobacter shriftii</name>
    <dbReference type="NCBI Taxonomy" id="142842"/>
    <lineage>
        <taxon>Bacteria</taxon>
        <taxon>Bacillati</taxon>
        <taxon>Bacillota</taxon>
        <taxon>Clostridia</taxon>
        <taxon>Halanaerobiales</taxon>
        <taxon>Halobacteroidaceae</taxon>
        <taxon>Selenihalanaerobacter</taxon>
    </lineage>
</organism>
<name>A0A1T4KFS7_9FIRM</name>
<dbReference type="NCBIfam" id="TIGR02063">
    <property type="entry name" value="RNase_R"/>
    <property type="match status" value="1"/>
</dbReference>
<dbReference type="EC" id="3.1.13.1" evidence="8"/>
<dbReference type="GO" id="GO:0005829">
    <property type="term" value="C:cytosol"/>
    <property type="evidence" value="ECO:0007669"/>
    <property type="project" value="TreeGrafter"/>
</dbReference>
<evidence type="ECO:0000259" key="9">
    <source>
        <dbReference type="PROSITE" id="PS50126"/>
    </source>
</evidence>
<dbReference type="Pfam" id="PF00575">
    <property type="entry name" value="S1"/>
    <property type="match status" value="1"/>
</dbReference>
<dbReference type="PROSITE" id="PS50126">
    <property type="entry name" value="S1"/>
    <property type="match status" value="1"/>
</dbReference>
<dbReference type="InterPro" id="IPR012340">
    <property type="entry name" value="NA-bd_OB-fold"/>
</dbReference>
<keyword evidence="7 8" id="KW-0694">RNA-binding</keyword>
<sequence>MGAKDEILNFMHNKAYKPLTAEELLNAFEISQQEEDMFLKILDRMEQDGEIVQTRIGRYGIPEKMNLVVGRLERHSKGFGFLIPDDIEKEDVYISAGDINGAMNNDRIIVRIKGTENGKRLSGEIIRILERTNKTIVGDFEASQNFGFVVADDSHIHYDIFVPKKETNGASQGQKVVVEITRWPEERRNPEGKIIEILGNRGEPGVDIEAIIRKLDLPKEFPNEVKEHVAAISEEIPQQEAKRRRDLRDLKMVTIDGDDAKDYDDAVSIEKIGDKNVKLGVHIADVAYYVKESDILDQEARRRATSIYLVDRVIPMLPEKLSNNLCSLRSGEDRLAMTVLMNYDLETGELTDYEILESIINVNHRLTYNKVKEILVNEDEELIQQYDDFIDELRLMEELCLKLRENRFIQGSIDFDFPETRLVLDDDGKPIDIIKVERSIAEKLIEEFMIKTNEVVAEDMYWREVPFIYRVHDYPDQSDLEALNEFIHNFGYHIKGIDSETHPKALQMVLENVKGEPEEKVINTVLLRSMKQAHYADQNIGHFGLASEYYSHFTSPIRRYPDLMIHRIIKEVINQGKLNQSRSEKLEELLPEITDHSSIRERKASDAEMESKDLKKVEYMQDKEGEVYEGIISGMMSFGFFVELPNSIEGLVHVSNLTDDYYIYHEDKQAYIGERTGNTYRLGDQVEVAVDRVNLADRQVDLVLTSK</sequence>
<comment type="catalytic activity">
    <reaction evidence="1 8">
        <text>Exonucleolytic cleavage in the 3'- to 5'-direction to yield nucleoside 5'-phosphates.</text>
        <dbReference type="EC" id="3.1.13.1"/>
    </reaction>
</comment>
<dbReference type="Proteomes" id="UP000190625">
    <property type="component" value="Unassembled WGS sequence"/>
</dbReference>
<evidence type="ECO:0000256" key="5">
    <source>
        <dbReference type="ARBA" id="ARBA00022801"/>
    </source>
</evidence>